<dbReference type="SUPFAM" id="SSF49785">
    <property type="entry name" value="Galactose-binding domain-like"/>
    <property type="match status" value="1"/>
</dbReference>
<comment type="caution">
    <text evidence="3">The sequence shown here is derived from an EMBL/GenBank/DDBJ whole genome shotgun (WGS) entry which is preliminary data.</text>
</comment>
<keyword evidence="1" id="KW-0732">Signal</keyword>
<evidence type="ECO:0000313" key="4">
    <source>
        <dbReference type="Proteomes" id="UP000243985"/>
    </source>
</evidence>
<name>A0A2T5XWI3_9FLAO</name>
<gene>
    <name evidence="3" type="ORF">C8P65_103111</name>
</gene>
<dbReference type="PROSITE" id="PS50060">
    <property type="entry name" value="MAM_2"/>
    <property type="match status" value="1"/>
</dbReference>
<dbReference type="EMBL" id="QBKG01000003">
    <property type="protein sequence ID" value="PTX07743.1"/>
    <property type="molecule type" value="Genomic_DNA"/>
</dbReference>
<evidence type="ECO:0000256" key="1">
    <source>
        <dbReference type="SAM" id="SignalP"/>
    </source>
</evidence>
<dbReference type="InterPro" id="IPR000998">
    <property type="entry name" value="MAM_dom"/>
</dbReference>
<feature type="domain" description="MAM" evidence="2">
    <location>
        <begin position="339"/>
        <end position="395"/>
    </location>
</feature>
<dbReference type="InterPro" id="IPR008979">
    <property type="entry name" value="Galactose-bd-like_sf"/>
</dbReference>
<protein>
    <recommendedName>
        <fullName evidence="2">MAM domain-containing protein</fullName>
    </recommendedName>
</protein>
<dbReference type="GO" id="GO:0016020">
    <property type="term" value="C:membrane"/>
    <property type="evidence" value="ECO:0007669"/>
    <property type="project" value="InterPro"/>
</dbReference>
<evidence type="ECO:0000313" key="3">
    <source>
        <dbReference type="EMBL" id="PTX07743.1"/>
    </source>
</evidence>
<feature type="non-terminal residue" evidence="3">
    <location>
        <position position="1838"/>
    </location>
</feature>
<dbReference type="Gene3D" id="2.60.120.200">
    <property type="match status" value="1"/>
</dbReference>
<feature type="chain" id="PRO_5015427705" description="MAM domain-containing protein" evidence="1">
    <location>
        <begin position="28"/>
        <end position="1838"/>
    </location>
</feature>
<evidence type="ECO:0000259" key="2">
    <source>
        <dbReference type="PROSITE" id="PS50060"/>
    </source>
</evidence>
<feature type="signal peptide" evidence="1">
    <location>
        <begin position="1"/>
        <end position="27"/>
    </location>
</feature>
<proteinExistence type="predicted"/>
<organism evidence="3 4">
    <name type="scientific">Capnocytophaga leadbetteri</name>
    <dbReference type="NCBI Taxonomy" id="327575"/>
    <lineage>
        <taxon>Bacteria</taxon>
        <taxon>Pseudomonadati</taxon>
        <taxon>Bacteroidota</taxon>
        <taxon>Flavobacteriia</taxon>
        <taxon>Flavobacteriales</taxon>
        <taxon>Flavobacteriaceae</taxon>
        <taxon>Capnocytophaga</taxon>
    </lineage>
</organism>
<accession>A0A2T5XWI3</accession>
<reference evidence="3 4" key="1">
    <citation type="submission" date="2018-04" db="EMBL/GenBank/DDBJ databases">
        <title>Genomic Encyclopedia of Archaeal and Bacterial Type Strains, Phase II (KMG-II): from individual species to whole genera.</title>
        <authorList>
            <person name="Goeker M."/>
        </authorList>
    </citation>
    <scope>NUCLEOTIDE SEQUENCE [LARGE SCALE GENOMIC DNA]</scope>
    <source>
        <strain evidence="3 4">DSM 22902</strain>
    </source>
</reference>
<dbReference type="Proteomes" id="UP000243985">
    <property type="component" value="Unassembled WGS sequence"/>
</dbReference>
<sequence length="1838" mass="193952">MKKIVTMQLLPLWLLAIFLFASKPVGAQSYTYSEATPKVGIIKQIGCGTGNKADKAQIQVIHDGVGYSYNFGANATDISNNTAWVPAGARTIVVSKGGTPYNLPITVPAKVTPSFTPTITYNCNGTADVRLTNNQGTYNYTYTYGGSTHNSPYFRGLAVGQHTITVKYTATTTTRDIVFYDDFGVKPTGGDKAVRSKYAISTMNFAPLNNTQVKPDGTVLTGKNLTNDACYTVATKADADTEGSTGTWLYPNDKDGNANGRYLYYDAHTADQNLYTRKAKVTPNTPINFSAYLFNTVKTSFNAAYKVRVTLDIYATEADAKARTNRLFTSYAYDVPTAGTNPNEWHPMNVTANIGGGYSELVFVVRMYGTSGGGLGNDIALDNILVTQPTTTCEQTVAVPVNITGNAYSTTVTYNCAANDATVVVTPSVTTGYTYTYKLDNGVAGSVNTFNNVAVGVHTLTVTSRYTGATVKEIFKEDFGSGAPYSLPETVVPKDFVCKDVLYGFPADILPEGHYQVANRENLTKNTGWSWVNPKDHTNSGDSKGRYLAFNYGANGGKVFYQQDIKVEANKPVTVKYYLYSLNTGGTPPTIKAVLVNKANSAVIYTSTPYNVPANTSDTDWKEVTFTFTPNVSDLQLRLINDNNNVSANDFVIDDILVTQAYETCTSTITATVAPKVTQAFAGVTKLIGCGTGASTNKAEVTIANVQGGTAYEYNFDGTWTTTNIGWLPAGTHTVSVRAAGTGNSCQYDMSVTVPAALAQPTIKTEVFYACDGKAILNVGVENPDPELTYMYSLDGAAYTTTYLYTNISTGTHTVSVQYEYRNAPSPVMLLKETFGSGPRTSLPATTTPMPFGLGVGAYEVTNPTQYNATYTPMAGGAGYGKSMLSLTCAPNHVWVPVPDHTSGGTDTQGRFFLTNAQAVLSDGDVFYKKKVTGIAPNSEIKWEFFILNLFREDEKMGGSQNAIKPNIRVVLVANDNTVIASKNTGEVPNSICGAGLNNWHKYEGTFNSGTHTEFTIEFRSNGSSSHAWGNDFCIDDITVYQVPKACGQVVSTTQIVTANSQDIPAFTVSKTYDCATGKGVLTVTPTATTGFTYTYTLGSTTYTSTTATFTGLNLEQTYTVTVNYQAVSNTVTLLNEDFGVGTTATDAVKSPYIGEDWYFNKNTTESYSTSNGKGQSKVHPANKYLDNQEYTIAPEFILNSNSNDWMKPVDKSGNANGRKLFVDGHATLTTEANLYLREIGVLPNQPLTFTTDFFNVISLAKTALANNPIVQPQVRLQLYESEKAFKDGNAPLKQTNIYHVPAGSTATVADWKTQTLTLSSTEVGNRTKLFAVIKMYNLQHSGHDLAVDNIVITQKLSACATTVTATLTKADVATPTLTLPANLTVVCSAPTASATISSWIASATTTSTCGTATVTHNYSYPSNLCNVSGNAVSVTFTTTDAFGNVTTGTRVITFGTMTLTVTPTALSVPNGATGGTTSSVVPNITLGGVASPSTNSVTITFSGLPTGVTTNTNGQLVIPAGTPAGTHTITYRVCETAGHNNCKTVTTTLVIGAATPTVSTETFTASTTTATVVPGVIGNILTNATVGTQSATVGVGGNVTITLTHTPTTPNAPVLDPSTGNVRVSGNTPPGVYTITYNLCSAVSTCVPGVATVTVPQLKPYVPNTTITHSGTTTTTRNILDGATVNGGTQSATVGVGGTVSITNVTNPTPQTPGAPVPTLNPSTGIVTVPPTTPSGTYTISYTVCTTATPTNCTTGVTTVVVGNVTPTVVPDGFTASTTTATVVPGVVGNVLTNDRVGTQSATVGVGGNVTINVTHTPTTPNAPVLDPSTGNVTVGG</sequence>